<protein>
    <submittedName>
        <fullName evidence="1">Putative polyhydroxyalkanoic acid system protein (PHA_gran_rgn)</fullName>
    </submittedName>
</protein>
<dbReference type="AlphaFoldDB" id="A0A1M5DT87"/>
<accession>A0A1M5DT87</accession>
<proteinExistence type="predicted"/>
<name>A0A1M5DT87_LOKAT</name>
<sequence>MTPAINSKKPAMPKVPFSVPHNLPVPEAAARLLAGVPKLERALPPGGTVTAEQIGADGMRLDIGVMGQTITVDSQLTDDAVQGTVAVPMMMTMMKGQILQIVESSVAKMLAKGAA</sequence>
<gene>
    <name evidence="1" type="ORF">SAMN05444339_110131</name>
</gene>
<dbReference type="EMBL" id="FQUE01000010">
    <property type="protein sequence ID" value="SHF70061.1"/>
    <property type="molecule type" value="Genomic_DNA"/>
</dbReference>
<keyword evidence="2" id="KW-1185">Reference proteome</keyword>
<reference evidence="2" key="1">
    <citation type="submission" date="2016-11" db="EMBL/GenBank/DDBJ databases">
        <authorList>
            <person name="Varghese N."/>
            <person name="Submissions S."/>
        </authorList>
    </citation>
    <scope>NUCLEOTIDE SEQUENCE [LARGE SCALE GENOMIC DNA]</scope>
    <source>
        <strain evidence="2">DSM 29326</strain>
    </source>
</reference>
<evidence type="ECO:0000313" key="1">
    <source>
        <dbReference type="EMBL" id="SHF70061.1"/>
    </source>
</evidence>
<dbReference type="Proteomes" id="UP000183987">
    <property type="component" value="Unassembled WGS sequence"/>
</dbReference>
<organism evidence="1 2">
    <name type="scientific">Loktanella atrilutea</name>
    <dbReference type="NCBI Taxonomy" id="366533"/>
    <lineage>
        <taxon>Bacteria</taxon>
        <taxon>Pseudomonadati</taxon>
        <taxon>Pseudomonadota</taxon>
        <taxon>Alphaproteobacteria</taxon>
        <taxon>Rhodobacterales</taxon>
        <taxon>Roseobacteraceae</taxon>
        <taxon>Loktanella</taxon>
    </lineage>
</organism>
<evidence type="ECO:0000313" key="2">
    <source>
        <dbReference type="Proteomes" id="UP000183987"/>
    </source>
</evidence>
<dbReference type="STRING" id="366533.SAMN05444339_110131"/>